<dbReference type="SUPFAM" id="SSF55729">
    <property type="entry name" value="Acyl-CoA N-acyltransferases (Nat)"/>
    <property type="match status" value="1"/>
</dbReference>
<dbReference type="PROSITE" id="PS51186">
    <property type="entry name" value="GNAT"/>
    <property type="match status" value="1"/>
</dbReference>
<organism evidence="5 6">
    <name type="scientific">Teichococcus coralli</name>
    <dbReference type="NCBI Taxonomy" id="2545983"/>
    <lineage>
        <taxon>Bacteria</taxon>
        <taxon>Pseudomonadati</taxon>
        <taxon>Pseudomonadota</taxon>
        <taxon>Alphaproteobacteria</taxon>
        <taxon>Acetobacterales</taxon>
        <taxon>Roseomonadaceae</taxon>
        <taxon>Roseomonas</taxon>
    </lineage>
</organism>
<dbReference type="Proteomes" id="UP000460715">
    <property type="component" value="Unassembled WGS sequence"/>
</dbReference>
<dbReference type="GO" id="GO:0016747">
    <property type="term" value="F:acyltransferase activity, transferring groups other than amino-acyl groups"/>
    <property type="evidence" value="ECO:0007669"/>
    <property type="project" value="InterPro"/>
</dbReference>
<dbReference type="Gene3D" id="3.40.630.30">
    <property type="match status" value="1"/>
</dbReference>
<evidence type="ECO:0000313" key="5">
    <source>
        <dbReference type="EMBL" id="MXP65825.1"/>
    </source>
</evidence>
<dbReference type="InterPro" id="IPR050832">
    <property type="entry name" value="Bact_Acetyltransf"/>
</dbReference>
<evidence type="ECO:0000313" key="6">
    <source>
        <dbReference type="Proteomes" id="UP000460715"/>
    </source>
</evidence>
<evidence type="ECO:0000259" key="4">
    <source>
        <dbReference type="PROSITE" id="PS51186"/>
    </source>
</evidence>
<dbReference type="InterPro" id="IPR000182">
    <property type="entry name" value="GNAT_dom"/>
</dbReference>
<sequence>MPGAGAIILREGRASDAPALAAIHRRVRQAAMPGLHEAHDEADVAHWIATTLMREHRVVVAEQDGMPLGYIGFGEDARHGPMVLHLYLAPAWRGQGIGARLLAAAGAALGPRLGLHCIARNAAALRFYRRQGFRVVAQSDGAGTEEGEPDLLLRRDSLPTASNDREPSP</sequence>
<dbReference type="EMBL" id="SNVJ01000029">
    <property type="protein sequence ID" value="MXP65825.1"/>
    <property type="molecule type" value="Genomic_DNA"/>
</dbReference>
<evidence type="ECO:0000256" key="1">
    <source>
        <dbReference type="ARBA" id="ARBA00022679"/>
    </source>
</evidence>
<dbReference type="OrthoDB" id="9797417at2"/>
<dbReference type="PANTHER" id="PTHR43877:SF2">
    <property type="entry name" value="AMINOALKYLPHOSPHONATE N-ACETYLTRANSFERASE-RELATED"/>
    <property type="match status" value="1"/>
</dbReference>
<accession>A0A845BFP4</accession>
<proteinExistence type="predicted"/>
<keyword evidence="1 5" id="KW-0808">Transferase</keyword>
<keyword evidence="2" id="KW-0012">Acyltransferase</keyword>
<comment type="caution">
    <text evidence="5">The sequence shown here is derived from an EMBL/GenBank/DDBJ whole genome shotgun (WGS) entry which is preliminary data.</text>
</comment>
<gene>
    <name evidence="5" type="ORF">E0493_20965</name>
</gene>
<dbReference type="InterPro" id="IPR016181">
    <property type="entry name" value="Acyl_CoA_acyltransferase"/>
</dbReference>
<feature type="region of interest" description="Disordered" evidence="3">
    <location>
        <begin position="139"/>
        <end position="169"/>
    </location>
</feature>
<feature type="domain" description="N-acetyltransferase" evidence="4">
    <location>
        <begin position="7"/>
        <end position="159"/>
    </location>
</feature>
<feature type="compositionally biased region" description="Basic and acidic residues" evidence="3">
    <location>
        <begin position="151"/>
        <end position="169"/>
    </location>
</feature>
<reference evidence="5 6" key="1">
    <citation type="submission" date="2019-03" db="EMBL/GenBank/DDBJ databases">
        <title>Roseomonas sp. a novel Roseomonas species isolated from Sea whip Gorgonian.</title>
        <authorList>
            <person name="Li F."/>
            <person name="Pan X."/>
            <person name="Huang S."/>
            <person name="Li Z."/>
            <person name="Meng B."/>
        </authorList>
    </citation>
    <scope>NUCLEOTIDE SEQUENCE [LARGE SCALE GENOMIC DNA]</scope>
    <source>
        <strain evidence="5 6">M0104</strain>
    </source>
</reference>
<protein>
    <submittedName>
        <fullName evidence="5">GNAT family N-acetyltransferase</fullName>
    </submittedName>
</protein>
<dbReference type="Pfam" id="PF13508">
    <property type="entry name" value="Acetyltransf_7"/>
    <property type="match status" value="1"/>
</dbReference>
<evidence type="ECO:0000256" key="2">
    <source>
        <dbReference type="ARBA" id="ARBA00023315"/>
    </source>
</evidence>
<evidence type="ECO:0000256" key="3">
    <source>
        <dbReference type="SAM" id="MobiDB-lite"/>
    </source>
</evidence>
<name>A0A845BFP4_9PROT</name>
<dbReference type="RefSeq" id="WP_160939234.1">
    <property type="nucleotide sequence ID" value="NZ_SNVJ01000029.1"/>
</dbReference>
<dbReference type="AlphaFoldDB" id="A0A845BFP4"/>
<dbReference type="CDD" id="cd04301">
    <property type="entry name" value="NAT_SF"/>
    <property type="match status" value="1"/>
</dbReference>
<keyword evidence="6" id="KW-1185">Reference proteome</keyword>
<dbReference type="PANTHER" id="PTHR43877">
    <property type="entry name" value="AMINOALKYLPHOSPHONATE N-ACETYLTRANSFERASE-RELATED-RELATED"/>
    <property type="match status" value="1"/>
</dbReference>